<evidence type="ECO:0000313" key="1">
    <source>
        <dbReference type="EMBL" id="GAG22999.1"/>
    </source>
</evidence>
<reference evidence="1" key="1">
    <citation type="journal article" date="2014" name="Front. Microbiol.">
        <title>High frequency of phylogenetically diverse reductive dehalogenase-homologous genes in deep subseafloor sedimentary metagenomes.</title>
        <authorList>
            <person name="Kawai M."/>
            <person name="Futagami T."/>
            <person name="Toyoda A."/>
            <person name="Takaki Y."/>
            <person name="Nishi S."/>
            <person name="Hori S."/>
            <person name="Arai W."/>
            <person name="Tsubouchi T."/>
            <person name="Morono Y."/>
            <person name="Uchiyama I."/>
            <person name="Ito T."/>
            <person name="Fujiyama A."/>
            <person name="Inagaki F."/>
            <person name="Takami H."/>
        </authorList>
    </citation>
    <scope>NUCLEOTIDE SEQUENCE</scope>
    <source>
        <strain evidence="1">Expedition CK06-06</strain>
    </source>
</reference>
<protein>
    <submittedName>
        <fullName evidence="1">Uncharacterized protein</fullName>
    </submittedName>
</protein>
<organism evidence="1">
    <name type="scientific">marine sediment metagenome</name>
    <dbReference type="NCBI Taxonomy" id="412755"/>
    <lineage>
        <taxon>unclassified sequences</taxon>
        <taxon>metagenomes</taxon>
        <taxon>ecological metagenomes</taxon>
    </lineage>
</organism>
<dbReference type="AlphaFoldDB" id="X0VX46"/>
<gene>
    <name evidence="1" type="ORF">S01H1_49527</name>
</gene>
<comment type="caution">
    <text evidence="1">The sequence shown here is derived from an EMBL/GenBank/DDBJ whole genome shotgun (WGS) entry which is preliminary data.</text>
</comment>
<sequence>AAEGIERGVYIRVGTHTRRAQGEVLEELRLLRSRMSYDEESIPECSLDELDTDSLPGDLRSEEALHALGVFRHDTVTGEPVPTRGAVLMLHPAPERFVAEATILINRMRGEQGRQTIESHELSGCIPRQADAAMALLEQWLGRNLERRGARYGPQRWALPLAAVREVVSNALSHRQYSIPGSIKIALYPSRLEVFSPGHFAGPFVPEELGDGTSYIRNRVICHLSRRMGLMEKRGTGIRLVQEHMRDARLVAPRFEEGQLS</sequence>
<dbReference type="PANTHER" id="PTHR30595">
    <property type="entry name" value="GLPR-RELATED TRANSCRIPTIONAL REPRESSOR"/>
    <property type="match status" value="1"/>
</dbReference>
<feature type="non-terminal residue" evidence="1">
    <location>
        <position position="1"/>
    </location>
</feature>
<accession>X0VX46</accession>
<name>X0VX46_9ZZZZ</name>
<proteinExistence type="predicted"/>
<dbReference type="EMBL" id="BARS01031869">
    <property type="protein sequence ID" value="GAG22999.1"/>
    <property type="molecule type" value="Genomic_DNA"/>
</dbReference>
<dbReference type="Pfam" id="PF13749">
    <property type="entry name" value="HATPase_c_4"/>
    <property type="match status" value="1"/>
</dbReference>
<feature type="non-terminal residue" evidence="1">
    <location>
        <position position="261"/>
    </location>
</feature>
<dbReference type="Gene3D" id="3.30.565.60">
    <property type="match status" value="1"/>
</dbReference>
<dbReference type="PANTHER" id="PTHR30595:SF6">
    <property type="entry name" value="SCHLAFEN ALBA-2 DOMAIN-CONTAINING PROTEIN"/>
    <property type="match status" value="1"/>
</dbReference>
<dbReference type="InterPro" id="IPR038475">
    <property type="entry name" value="RecG_C_sf"/>
</dbReference>